<feature type="compositionally biased region" description="Low complexity" evidence="1">
    <location>
        <begin position="114"/>
        <end position="124"/>
    </location>
</feature>
<keyword evidence="4" id="KW-1185">Reference proteome</keyword>
<protein>
    <submittedName>
        <fullName evidence="3">Uncharacterized protein</fullName>
    </submittedName>
</protein>
<evidence type="ECO:0000313" key="4">
    <source>
        <dbReference type="Proteomes" id="UP001501570"/>
    </source>
</evidence>
<feature type="region of interest" description="Disordered" evidence="1">
    <location>
        <begin position="114"/>
        <end position="210"/>
    </location>
</feature>
<name>A0ABP9RL99_9ACTN</name>
<dbReference type="RefSeq" id="WP_345626782.1">
    <property type="nucleotide sequence ID" value="NZ_BAABJQ010000003.1"/>
</dbReference>
<keyword evidence="2" id="KW-1133">Transmembrane helix</keyword>
<dbReference type="Proteomes" id="UP001501570">
    <property type="component" value="Unassembled WGS sequence"/>
</dbReference>
<reference evidence="4" key="1">
    <citation type="journal article" date="2019" name="Int. J. Syst. Evol. Microbiol.">
        <title>The Global Catalogue of Microorganisms (GCM) 10K type strain sequencing project: providing services to taxonomists for standard genome sequencing and annotation.</title>
        <authorList>
            <consortium name="The Broad Institute Genomics Platform"/>
            <consortium name="The Broad Institute Genome Sequencing Center for Infectious Disease"/>
            <person name="Wu L."/>
            <person name="Ma J."/>
        </authorList>
    </citation>
    <scope>NUCLEOTIDE SEQUENCE [LARGE SCALE GENOMIC DNA]</scope>
    <source>
        <strain evidence="4">JCM 18304</strain>
    </source>
</reference>
<evidence type="ECO:0000313" key="3">
    <source>
        <dbReference type="EMBL" id="GAA5180076.1"/>
    </source>
</evidence>
<gene>
    <name evidence="3" type="ORF">GCM10023322_11550</name>
</gene>
<sequence>MRSGTAKSLTYSVLCTLFGVLFVVGGVFTWKHPADCGGQTMQQGDTCEVTQNGSTDNKNLSQQESSNHREAIVMFVLGPLMILGGAAWLGGEIRIRQRRNASAQRGAAIAGAGPFFGPGQAPPQMYNPAQAMGQHPYAASAQQQYGTPQPQQPQAYGAPPQQGWPGQQAPQGWPGQQGQPPQQGWPGQQAPQGWPGQQGQQPQQSGWKGN</sequence>
<accession>A0ABP9RL99</accession>
<keyword evidence="2" id="KW-0812">Transmembrane</keyword>
<comment type="caution">
    <text evidence="3">The sequence shown here is derived from an EMBL/GenBank/DDBJ whole genome shotgun (WGS) entry which is preliminary data.</text>
</comment>
<feature type="compositionally biased region" description="Low complexity" evidence="1">
    <location>
        <begin position="142"/>
        <end position="204"/>
    </location>
</feature>
<evidence type="ECO:0000256" key="2">
    <source>
        <dbReference type="SAM" id="Phobius"/>
    </source>
</evidence>
<keyword evidence="2" id="KW-0472">Membrane</keyword>
<proteinExistence type="predicted"/>
<feature type="transmembrane region" description="Helical" evidence="2">
    <location>
        <begin position="9"/>
        <end position="30"/>
    </location>
</feature>
<feature type="transmembrane region" description="Helical" evidence="2">
    <location>
        <begin position="71"/>
        <end position="90"/>
    </location>
</feature>
<evidence type="ECO:0000256" key="1">
    <source>
        <dbReference type="SAM" id="MobiDB-lite"/>
    </source>
</evidence>
<organism evidence="3 4">
    <name type="scientific">Rugosimonospora acidiphila</name>
    <dbReference type="NCBI Taxonomy" id="556531"/>
    <lineage>
        <taxon>Bacteria</taxon>
        <taxon>Bacillati</taxon>
        <taxon>Actinomycetota</taxon>
        <taxon>Actinomycetes</taxon>
        <taxon>Micromonosporales</taxon>
        <taxon>Micromonosporaceae</taxon>
        <taxon>Rugosimonospora</taxon>
    </lineage>
</organism>
<dbReference type="EMBL" id="BAABJQ010000003">
    <property type="protein sequence ID" value="GAA5180076.1"/>
    <property type="molecule type" value="Genomic_DNA"/>
</dbReference>